<evidence type="ECO:0000256" key="1">
    <source>
        <dbReference type="SAM" id="MobiDB-lite"/>
    </source>
</evidence>
<evidence type="ECO:0008006" key="5">
    <source>
        <dbReference type="Google" id="ProtNLM"/>
    </source>
</evidence>
<evidence type="ECO:0000313" key="4">
    <source>
        <dbReference type="Proteomes" id="UP000027222"/>
    </source>
</evidence>
<feature type="signal peptide" evidence="2">
    <location>
        <begin position="1"/>
        <end position="22"/>
    </location>
</feature>
<protein>
    <recommendedName>
        <fullName evidence="5">Extracellular membrane protein CFEM domain-containing protein</fullName>
    </recommendedName>
</protein>
<organism evidence="3 4">
    <name type="scientific">Galerina marginata (strain CBS 339.88)</name>
    <dbReference type="NCBI Taxonomy" id="685588"/>
    <lineage>
        <taxon>Eukaryota</taxon>
        <taxon>Fungi</taxon>
        <taxon>Dikarya</taxon>
        <taxon>Basidiomycota</taxon>
        <taxon>Agaricomycotina</taxon>
        <taxon>Agaricomycetes</taxon>
        <taxon>Agaricomycetidae</taxon>
        <taxon>Agaricales</taxon>
        <taxon>Agaricineae</taxon>
        <taxon>Strophariaceae</taxon>
        <taxon>Galerina</taxon>
    </lineage>
</organism>
<feature type="compositionally biased region" description="Low complexity" evidence="1">
    <location>
        <begin position="142"/>
        <end position="154"/>
    </location>
</feature>
<keyword evidence="2" id="KW-0732">Signal</keyword>
<evidence type="ECO:0000256" key="2">
    <source>
        <dbReference type="SAM" id="SignalP"/>
    </source>
</evidence>
<feature type="compositionally biased region" description="Polar residues" evidence="1">
    <location>
        <begin position="155"/>
        <end position="169"/>
    </location>
</feature>
<sequence>MLRYTSFLLVMVAGLLVGRIEATHELSAPAPRVNLERHFISLGRRQTTIPDVPSQCTTVCNPVNTAIASGCPITTCCQSSFEMGYFNCFQCFENAINETDYAAAQQVLDALVSECTSKGFSLQKLTFPGQNPNRTLSSVVIPSSSQTTAPSQSTVFTATPTPPLSQSTVTALPSTTAPGPSPAPTTASGSRSAENGWLGVGITTLLLGACFYFGL</sequence>
<keyword evidence="4" id="KW-1185">Reference proteome</keyword>
<dbReference type="OrthoDB" id="3030369at2759"/>
<gene>
    <name evidence="3" type="ORF">GALMADRAFT_141530</name>
</gene>
<feature type="region of interest" description="Disordered" evidence="1">
    <location>
        <begin position="142"/>
        <end position="193"/>
    </location>
</feature>
<dbReference type="HOGENOM" id="CLU_1366388_0_0_1"/>
<dbReference type="AlphaFoldDB" id="A0A067SUA8"/>
<dbReference type="EMBL" id="KL142383">
    <property type="protein sequence ID" value="KDR74500.1"/>
    <property type="molecule type" value="Genomic_DNA"/>
</dbReference>
<name>A0A067SUA8_GALM3</name>
<proteinExistence type="predicted"/>
<feature type="compositionally biased region" description="Low complexity" evidence="1">
    <location>
        <begin position="170"/>
        <end position="193"/>
    </location>
</feature>
<dbReference type="Proteomes" id="UP000027222">
    <property type="component" value="Unassembled WGS sequence"/>
</dbReference>
<reference evidence="4" key="1">
    <citation type="journal article" date="2014" name="Proc. Natl. Acad. Sci. U.S.A.">
        <title>Extensive sampling of basidiomycete genomes demonstrates inadequacy of the white-rot/brown-rot paradigm for wood decay fungi.</title>
        <authorList>
            <person name="Riley R."/>
            <person name="Salamov A.A."/>
            <person name="Brown D.W."/>
            <person name="Nagy L.G."/>
            <person name="Floudas D."/>
            <person name="Held B.W."/>
            <person name="Levasseur A."/>
            <person name="Lombard V."/>
            <person name="Morin E."/>
            <person name="Otillar R."/>
            <person name="Lindquist E.A."/>
            <person name="Sun H."/>
            <person name="LaButti K.M."/>
            <person name="Schmutz J."/>
            <person name="Jabbour D."/>
            <person name="Luo H."/>
            <person name="Baker S.E."/>
            <person name="Pisabarro A.G."/>
            <person name="Walton J.D."/>
            <person name="Blanchette R.A."/>
            <person name="Henrissat B."/>
            <person name="Martin F."/>
            <person name="Cullen D."/>
            <person name="Hibbett D.S."/>
            <person name="Grigoriev I.V."/>
        </authorList>
    </citation>
    <scope>NUCLEOTIDE SEQUENCE [LARGE SCALE GENOMIC DNA]</scope>
    <source>
        <strain evidence="4">CBS 339.88</strain>
    </source>
</reference>
<accession>A0A067SUA8</accession>
<feature type="chain" id="PRO_5001646220" description="Extracellular membrane protein CFEM domain-containing protein" evidence="2">
    <location>
        <begin position="23"/>
        <end position="215"/>
    </location>
</feature>
<evidence type="ECO:0000313" key="3">
    <source>
        <dbReference type="EMBL" id="KDR74500.1"/>
    </source>
</evidence>